<dbReference type="RefSeq" id="WP_219849613.1">
    <property type="nucleotide sequence ID" value="NZ_CP059491.1"/>
</dbReference>
<evidence type="ECO:0000313" key="6">
    <source>
        <dbReference type="EMBL" id="QMT00525.1"/>
    </source>
</evidence>
<dbReference type="PRINTS" id="PR00455">
    <property type="entry name" value="HTHTETR"/>
</dbReference>
<dbReference type="InterPro" id="IPR050109">
    <property type="entry name" value="HTH-type_TetR-like_transc_reg"/>
</dbReference>
<keyword evidence="2 4" id="KW-0238">DNA-binding</keyword>
<protein>
    <submittedName>
        <fullName evidence="6">TetR/AcrR family transcriptional regulator</fullName>
    </submittedName>
</protein>
<dbReference type="Gene3D" id="1.10.357.10">
    <property type="entry name" value="Tetracycline Repressor, domain 2"/>
    <property type="match status" value="1"/>
</dbReference>
<feature type="domain" description="HTH tetR-type" evidence="5">
    <location>
        <begin position="3"/>
        <end position="63"/>
    </location>
</feature>
<dbReference type="PANTHER" id="PTHR30055:SF234">
    <property type="entry name" value="HTH-TYPE TRANSCRIPTIONAL REGULATOR BETI"/>
    <property type="match status" value="1"/>
</dbReference>
<gene>
    <name evidence="6" type="ORF">H1R19_16680</name>
</gene>
<sequence length="187" mass="19754">MAADSGERIVRSTLELLRTRGPASVTIEAVAAHSGVARTTIYRRYKNRDEMLTAALRDVGTPTAPAGDLSGEDRLRWVVRQAAAMVVDGIGFGGMAALITDADPAFTELFRKVLVEHRARLSAVLTEGAESGTLAAGVDPETLIDAIAGVLVAERARTGAVADDWEGRVVAMFAPIALVTRSSPEPE</sequence>
<evidence type="ECO:0000256" key="4">
    <source>
        <dbReference type="PROSITE-ProRule" id="PRU00335"/>
    </source>
</evidence>
<dbReference type="SUPFAM" id="SSF46689">
    <property type="entry name" value="Homeodomain-like"/>
    <property type="match status" value="1"/>
</dbReference>
<dbReference type="Pfam" id="PF00440">
    <property type="entry name" value="TetR_N"/>
    <property type="match status" value="1"/>
</dbReference>
<dbReference type="GO" id="GO:0003700">
    <property type="term" value="F:DNA-binding transcription factor activity"/>
    <property type="evidence" value="ECO:0007669"/>
    <property type="project" value="TreeGrafter"/>
</dbReference>
<dbReference type="KEGG" id="gji:H1R19_16680"/>
<organism evidence="6 7">
    <name type="scientific">Gordonia jinghuaiqii</name>
    <dbReference type="NCBI Taxonomy" id="2758710"/>
    <lineage>
        <taxon>Bacteria</taxon>
        <taxon>Bacillati</taxon>
        <taxon>Actinomycetota</taxon>
        <taxon>Actinomycetes</taxon>
        <taxon>Mycobacteriales</taxon>
        <taxon>Gordoniaceae</taxon>
        <taxon>Gordonia</taxon>
    </lineage>
</organism>
<dbReference type="InterPro" id="IPR009057">
    <property type="entry name" value="Homeodomain-like_sf"/>
</dbReference>
<keyword evidence="7" id="KW-1185">Reference proteome</keyword>
<evidence type="ECO:0000256" key="1">
    <source>
        <dbReference type="ARBA" id="ARBA00023015"/>
    </source>
</evidence>
<evidence type="ECO:0000313" key="7">
    <source>
        <dbReference type="Proteomes" id="UP000515663"/>
    </source>
</evidence>
<reference evidence="7" key="1">
    <citation type="submission" date="2020-07" db="EMBL/GenBank/DDBJ databases">
        <title>novel species isolated from the respiratory tract of Marmot.</title>
        <authorList>
            <person name="Zhang G."/>
        </authorList>
    </citation>
    <scope>NUCLEOTIDE SEQUENCE [LARGE SCALE GENOMIC DNA]</scope>
    <source>
        <strain evidence="7">686</strain>
    </source>
</reference>
<evidence type="ECO:0000259" key="5">
    <source>
        <dbReference type="PROSITE" id="PS50977"/>
    </source>
</evidence>
<evidence type="ECO:0000256" key="3">
    <source>
        <dbReference type="ARBA" id="ARBA00023163"/>
    </source>
</evidence>
<feature type="DNA-binding region" description="H-T-H motif" evidence="4">
    <location>
        <begin position="26"/>
        <end position="45"/>
    </location>
</feature>
<keyword evidence="3" id="KW-0804">Transcription</keyword>
<dbReference type="SUPFAM" id="SSF48498">
    <property type="entry name" value="Tetracyclin repressor-like, C-terminal domain"/>
    <property type="match status" value="1"/>
</dbReference>
<dbReference type="InterPro" id="IPR001647">
    <property type="entry name" value="HTH_TetR"/>
</dbReference>
<dbReference type="AlphaFoldDB" id="A0A7D7LQ32"/>
<dbReference type="Pfam" id="PF16859">
    <property type="entry name" value="TetR_C_11"/>
    <property type="match status" value="1"/>
</dbReference>
<name>A0A7D7LQ32_9ACTN</name>
<accession>A0A7D7LQ32</accession>
<dbReference type="InterPro" id="IPR036271">
    <property type="entry name" value="Tet_transcr_reg_TetR-rel_C_sf"/>
</dbReference>
<dbReference type="Gene3D" id="1.10.10.60">
    <property type="entry name" value="Homeodomain-like"/>
    <property type="match status" value="1"/>
</dbReference>
<keyword evidence="1" id="KW-0805">Transcription regulation</keyword>
<dbReference type="Proteomes" id="UP000515663">
    <property type="component" value="Chromosome"/>
</dbReference>
<dbReference type="InterPro" id="IPR011075">
    <property type="entry name" value="TetR_C"/>
</dbReference>
<dbReference type="EMBL" id="CP059491">
    <property type="protein sequence ID" value="QMT00525.1"/>
    <property type="molecule type" value="Genomic_DNA"/>
</dbReference>
<dbReference type="GO" id="GO:0000976">
    <property type="term" value="F:transcription cis-regulatory region binding"/>
    <property type="evidence" value="ECO:0007669"/>
    <property type="project" value="TreeGrafter"/>
</dbReference>
<evidence type="ECO:0000256" key="2">
    <source>
        <dbReference type="ARBA" id="ARBA00023125"/>
    </source>
</evidence>
<dbReference type="PROSITE" id="PS50977">
    <property type="entry name" value="HTH_TETR_2"/>
    <property type="match status" value="1"/>
</dbReference>
<dbReference type="PANTHER" id="PTHR30055">
    <property type="entry name" value="HTH-TYPE TRANSCRIPTIONAL REGULATOR RUTR"/>
    <property type="match status" value="1"/>
</dbReference>
<proteinExistence type="predicted"/>